<keyword evidence="9" id="KW-0444">Lipid biosynthesis</keyword>
<keyword evidence="10 18" id="KW-0808">Transferase</keyword>
<evidence type="ECO:0000256" key="2">
    <source>
        <dbReference type="ARBA" id="ARBA00004651"/>
    </source>
</evidence>
<evidence type="ECO:0000256" key="13">
    <source>
        <dbReference type="ARBA" id="ARBA00022989"/>
    </source>
</evidence>
<feature type="transmembrane region" description="Helical" evidence="19">
    <location>
        <begin position="179"/>
        <end position="198"/>
    </location>
</feature>
<reference evidence="20 21" key="1">
    <citation type="submission" date="2011-11" db="EMBL/GenBank/DDBJ databases">
        <title>Improved High-Quality Draft sequence of Beggiatoa alba B18lD.</title>
        <authorList>
            <consortium name="US DOE Joint Genome Institute"/>
            <person name="Lucas S."/>
            <person name="Han J."/>
            <person name="Lapidus A."/>
            <person name="Cheng J.-F."/>
            <person name="Goodwin L."/>
            <person name="Pitluck S."/>
            <person name="Peters L."/>
            <person name="Mikhailova N."/>
            <person name="Held B."/>
            <person name="Detter J.C."/>
            <person name="Han C."/>
            <person name="Tapia R."/>
            <person name="Land M."/>
            <person name="Hauser L."/>
            <person name="Kyrpides N."/>
            <person name="Ivanova N."/>
            <person name="Pagani I."/>
            <person name="Samuel K."/>
            <person name="Teske A."/>
            <person name="Mueller J."/>
            <person name="Woyke T."/>
        </authorList>
    </citation>
    <scope>NUCLEOTIDE SEQUENCE [LARGE SCALE GENOMIC DNA]</scope>
    <source>
        <strain evidence="20 21">B18LD</strain>
    </source>
</reference>
<evidence type="ECO:0000256" key="14">
    <source>
        <dbReference type="ARBA" id="ARBA00023098"/>
    </source>
</evidence>
<comment type="pathway">
    <text evidence="4">Lipid metabolism.</text>
</comment>
<accession>I3CKE0</accession>
<dbReference type="GO" id="GO:0005886">
    <property type="term" value="C:plasma membrane"/>
    <property type="evidence" value="ECO:0007669"/>
    <property type="project" value="UniProtKB-SubCell"/>
</dbReference>
<organism evidence="20 21">
    <name type="scientific">Beggiatoa alba B18LD</name>
    <dbReference type="NCBI Taxonomy" id="395493"/>
    <lineage>
        <taxon>Bacteria</taxon>
        <taxon>Pseudomonadati</taxon>
        <taxon>Pseudomonadota</taxon>
        <taxon>Gammaproteobacteria</taxon>
        <taxon>Thiotrichales</taxon>
        <taxon>Thiotrichaceae</taxon>
        <taxon>Beggiatoa</taxon>
    </lineage>
</organism>
<evidence type="ECO:0000256" key="18">
    <source>
        <dbReference type="RuleBase" id="RU003938"/>
    </source>
</evidence>
<dbReference type="Proteomes" id="UP000005744">
    <property type="component" value="Unassembled WGS sequence"/>
</dbReference>
<comment type="similarity">
    <text evidence="5 18">Belongs to the CDS family.</text>
</comment>
<keyword evidence="17" id="KW-1208">Phospholipid metabolism</keyword>
<dbReference type="EMBL" id="JH600070">
    <property type="protein sequence ID" value="EIJ44083.1"/>
    <property type="molecule type" value="Genomic_DNA"/>
</dbReference>
<dbReference type="UniPathway" id="UPA00557">
    <property type="reaction ID" value="UER00614"/>
</dbReference>
<dbReference type="InterPro" id="IPR000374">
    <property type="entry name" value="PC_trans"/>
</dbReference>
<evidence type="ECO:0000256" key="6">
    <source>
        <dbReference type="ARBA" id="ARBA00012487"/>
    </source>
</evidence>
<evidence type="ECO:0000256" key="15">
    <source>
        <dbReference type="ARBA" id="ARBA00023136"/>
    </source>
</evidence>
<dbReference type="GO" id="GO:0016024">
    <property type="term" value="P:CDP-diacylglycerol biosynthetic process"/>
    <property type="evidence" value="ECO:0007669"/>
    <property type="project" value="UniProtKB-UniPathway"/>
</dbReference>
<feature type="transmembrane region" description="Helical" evidence="19">
    <location>
        <begin position="141"/>
        <end position="159"/>
    </location>
</feature>
<protein>
    <recommendedName>
        <fullName evidence="7 18">Phosphatidate cytidylyltransferase</fullName>
        <ecNumber evidence="6 18">2.7.7.41</ecNumber>
    </recommendedName>
</protein>
<evidence type="ECO:0000256" key="7">
    <source>
        <dbReference type="ARBA" id="ARBA00019373"/>
    </source>
</evidence>
<dbReference type="eggNOG" id="COG0575">
    <property type="taxonomic scope" value="Bacteria"/>
</dbReference>
<comment type="catalytic activity">
    <reaction evidence="1 18">
        <text>a 1,2-diacyl-sn-glycero-3-phosphate + CTP + H(+) = a CDP-1,2-diacyl-sn-glycerol + diphosphate</text>
        <dbReference type="Rhea" id="RHEA:16229"/>
        <dbReference type="ChEBI" id="CHEBI:15378"/>
        <dbReference type="ChEBI" id="CHEBI:33019"/>
        <dbReference type="ChEBI" id="CHEBI:37563"/>
        <dbReference type="ChEBI" id="CHEBI:58332"/>
        <dbReference type="ChEBI" id="CHEBI:58608"/>
        <dbReference type="EC" id="2.7.7.41"/>
    </reaction>
</comment>
<evidence type="ECO:0000256" key="9">
    <source>
        <dbReference type="ARBA" id="ARBA00022516"/>
    </source>
</evidence>
<evidence type="ECO:0000256" key="4">
    <source>
        <dbReference type="ARBA" id="ARBA00005189"/>
    </source>
</evidence>
<evidence type="ECO:0000256" key="5">
    <source>
        <dbReference type="ARBA" id="ARBA00010185"/>
    </source>
</evidence>
<dbReference type="RefSeq" id="WP_002691832.1">
    <property type="nucleotide sequence ID" value="NZ_JH600070.1"/>
</dbReference>
<evidence type="ECO:0000256" key="19">
    <source>
        <dbReference type="SAM" id="Phobius"/>
    </source>
</evidence>
<dbReference type="EC" id="2.7.7.41" evidence="6 18"/>
<keyword evidence="12 18" id="KW-0548">Nucleotidyltransferase</keyword>
<keyword evidence="8" id="KW-1003">Cell membrane</keyword>
<evidence type="ECO:0000256" key="16">
    <source>
        <dbReference type="ARBA" id="ARBA00023209"/>
    </source>
</evidence>
<evidence type="ECO:0000256" key="12">
    <source>
        <dbReference type="ARBA" id="ARBA00022695"/>
    </source>
</evidence>
<evidence type="ECO:0000313" key="20">
    <source>
        <dbReference type="EMBL" id="EIJ44083.1"/>
    </source>
</evidence>
<dbReference type="OrthoDB" id="9799199at2"/>
<keyword evidence="14" id="KW-0443">Lipid metabolism</keyword>
<keyword evidence="16" id="KW-0594">Phospholipid biosynthesis</keyword>
<dbReference type="PANTHER" id="PTHR46382">
    <property type="entry name" value="PHOSPHATIDATE CYTIDYLYLTRANSFERASE"/>
    <property type="match status" value="1"/>
</dbReference>
<feature type="transmembrane region" description="Helical" evidence="19">
    <location>
        <begin position="113"/>
        <end position="135"/>
    </location>
</feature>
<evidence type="ECO:0000256" key="10">
    <source>
        <dbReference type="ARBA" id="ARBA00022679"/>
    </source>
</evidence>
<keyword evidence="13 19" id="KW-1133">Transmembrane helix</keyword>
<dbReference type="GO" id="GO:0004605">
    <property type="term" value="F:phosphatidate cytidylyltransferase activity"/>
    <property type="evidence" value="ECO:0007669"/>
    <property type="project" value="UniProtKB-EC"/>
</dbReference>
<dbReference type="PROSITE" id="PS01315">
    <property type="entry name" value="CDS"/>
    <property type="match status" value="1"/>
</dbReference>
<proteinExistence type="inferred from homology"/>
<gene>
    <name evidence="20" type="ORF">BegalDRAFT_3264</name>
</gene>
<keyword evidence="15 19" id="KW-0472">Membrane</keyword>
<dbReference type="AlphaFoldDB" id="I3CKE0"/>
<dbReference type="Pfam" id="PF01148">
    <property type="entry name" value="CTP_transf_1"/>
    <property type="match status" value="1"/>
</dbReference>
<feature type="transmembrane region" description="Helical" evidence="19">
    <location>
        <begin position="79"/>
        <end position="101"/>
    </location>
</feature>
<evidence type="ECO:0000256" key="3">
    <source>
        <dbReference type="ARBA" id="ARBA00005119"/>
    </source>
</evidence>
<evidence type="ECO:0000256" key="17">
    <source>
        <dbReference type="ARBA" id="ARBA00023264"/>
    </source>
</evidence>
<name>I3CKE0_9GAMM</name>
<feature type="transmembrane region" description="Helical" evidence="19">
    <location>
        <begin position="56"/>
        <end position="73"/>
    </location>
</feature>
<evidence type="ECO:0000256" key="11">
    <source>
        <dbReference type="ARBA" id="ARBA00022692"/>
    </source>
</evidence>
<feature type="transmembrane region" description="Helical" evidence="19">
    <location>
        <begin position="204"/>
        <end position="223"/>
    </location>
</feature>
<keyword evidence="11 18" id="KW-0812">Transmembrane</keyword>
<dbReference type="PANTHER" id="PTHR46382:SF1">
    <property type="entry name" value="PHOSPHATIDATE CYTIDYLYLTRANSFERASE"/>
    <property type="match status" value="1"/>
</dbReference>
<evidence type="ECO:0000256" key="8">
    <source>
        <dbReference type="ARBA" id="ARBA00022475"/>
    </source>
</evidence>
<dbReference type="HOGENOM" id="CLU_037294_1_2_6"/>
<dbReference type="STRING" id="395493.BegalDRAFT_3264"/>
<sequence>MLKQRILTASILVPLLVILDLYFSTLSFAIVLGIFVLLGVWEWAGLSGWTQVVEKWIYTGIFAVLMSITYLGLYKYPLLLNGLISVASLGWLFALFVVWAYQQGRDYLPTERIVKTALGVWILLPAWCALWLLHAQRGGEWVLFLLILVWAADTGAYFAGRRWGRGKLADKVSPGKTWAGVWGALGASLIVTLLFGGWAHFSGVALVILLGIGLLTVCASILGDLLESLFKRKAGVKDSGQLLPGHGGVLDRIDSLTSASPIFVTSLFITGTL</sequence>
<feature type="transmembrane region" description="Helical" evidence="19">
    <location>
        <begin position="21"/>
        <end position="44"/>
    </location>
</feature>
<keyword evidence="21" id="KW-1185">Reference proteome</keyword>
<evidence type="ECO:0000313" key="21">
    <source>
        <dbReference type="Proteomes" id="UP000005744"/>
    </source>
</evidence>
<comment type="pathway">
    <text evidence="3 18">Phospholipid metabolism; CDP-diacylglycerol biosynthesis; CDP-diacylglycerol from sn-glycerol 3-phosphate: step 3/3.</text>
</comment>
<comment type="subcellular location">
    <subcellularLocation>
        <location evidence="2">Cell membrane</location>
        <topology evidence="2">Multi-pass membrane protein</topology>
    </subcellularLocation>
</comment>
<evidence type="ECO:0000256" key="1">
    <source>
        <dbReference type="ARBA" id="ARBA00001698"/>
    </source>
</evidence>